<accession>A0AAW5N320</accession>
<evidence type="ECO:0000313" key="3">
    <source>
        <dbReference type="Proteomes" id="UP001204579"/>
    </source>
</evidence>
<proteinExistence type="predicted"/>
<gene>
    <name evidence="2" type="ORF">NW209_13100</name>
</gene>
<dbReference type="AlphaFoldDB" id="A0AAW5N320"/>
<protein>
    <submittedName>
        <fullName evidence="2">DUF4831 family protein</fullName>
    </submittedName>
</protein>
<organism evidence="2 3">
    <name type="scientific">Phocaeicola barnesiae</name>
    <dbReference type="NCBI Taxonomy" id="376804"/>
    <lineage>
        <taxon>Bacteria</taxon>
        <taxon>Pseudomonadati</taxon>
        <taxon>Bacteroidota</taxon>
        <taxon>Bacteroidia</taxon>
        <taxon>Bacteroidales</taxon>
        <taxon>Bacteroidaceae</taxon>
        <taxon>Phocaeicola</taxon>
    </lineage>
</organism>
<sequence length="344" mass="38123">MKKGIIALSLLAATAATYAQDPYIPGKGEGIAYFLPKTALEVRVIATKVTYQPGEFCQYANRFLRLNNVTAQPETYWKIKQIEVCSVGVPDSTKAYIMKLKDKDLASNMELTDDGIIKAINTSAPATEETPYKLEKPQRHPNARKYLTEEILMAGSTAKMAELTAKEIFNIRESKNLILRGQAENMPKDGASLQLVIDNLNQQEQAMTEMFTGINDREDQVFTVRLSPEEGLKDRIAFRFSEKLGILTPDDLAGEPIYVNLTSKTALGTQEEGKGKQPKGVLYNIPGKANVSVSFEGKTVFEEELPVTQLGYTEVLTDGLFDKKVNTRVVFNPNTGAIVKIDKD</sequence>
<feature type="signal peptide" evidence="1">
    <location>
        <begin position="1"/>
        <end position="19"/>
    </location>
</feature>
<evidence type="ECO:0000313" key="2">
    <source>
        <dbReference type="EMBL" id="MCR8874936.1"/>
    </source>
</evidence>
<comment type="caution">
    <text evidence="2">The sequence shown here is derived from an EMBL/GenBank/DDBJ whole genome shotgun (WGS) entry which is preliminary data.</text>
</comment>
<dbReference type="Pfam" id="PF16115">
    <property type="entry name" value="DUF4831"/>
    <property type="match status" value="1"/>
</dbReference>
<dbReference type="InterPro" id="IPR032265">
    <property type="entry name" value="DUF4831"/>
</dbReference>
<dbReference type="Proteomes" id="UP001204579">
    <property type="component" value="Unassembled WGS sequence"/>
</dbReference>
<dbReference type="RefSeq" id="WP_022340626.1">
    <property type="nucleotide sequence ID" value="NZ_CALULB010000025.1"/>
</dbReference>
<evidence type="ECO:0000256" key="1">
    <source>
        <dbReference type="SAM" id="SignalP"/>
    </source>
</evidence>
<reference evidence="2 3" key="1">
    <citation type="submission" date="2022-08" db="EMBL/GenBank/DDBJ databases">
        <authorList>
            <person name="Zeman M."/>
            <person name="Kubasova T."/>
        </authorList>
    </citation>
    <scope>NUCLEOTIDE SEQUENCE [LARGE SCALE GENOMIC DNA]</scope>
    <source>
        <strain evidence="2 3">ET62</strain>
    </source>
</reference>
<keyword evidence="1" id="KW-0732">Signal</keyword>
<dbReference type="EMBL" id="JANRHJ010000016">
    <property type="protein sequence ID" value="MCR8874936.1"/>
    <property type="molecule type" value="Genomic_DNA"/>
</dbReference>
<keyword evidence="3" id="KW-1185">Reference proteome</keyword>
<feature type="chain" id="PRO_5044014668" evidence="1">
    <location>
        <begin position="20"/>
        <end position="344"/>
    </location>
</feature>
<name>A0AAW5N320_9BACT</name>